<dbReference type="EMBL" id="JAPDPJ010000032">
    <property type="protein sequence ID" value="MCW3787593.1"/>
    <property type="molecule type" value="Genomic_DNA"/>
</dbReference>
<dbReference type="Proteomes" id="UP001209229">
    <property type="component" value="Unassembled WGS sequence"/>
</dbReference>
<keyword evidence="3" id="KW-1185">Reference proteome</keyword>
<keyword evidence="1" id="KW-0732">Signal</keyword>
<sequence length="170" mass="19103">MMIKRFLGIALLCMLFININAQTAVEKVEASFIASFMRYVRWPQQESMKTFTVGVYGNDHAILNELNSTVNGKSVGYAKVNVIEVSSIEDMKNCQVLFIPKGKSGRLKKDLEQLGNHAVMTVTEEQAYTPAHSIINFRIVDNKLTFQLNSEIAEQKNIVVSSKLAQMARN</sequence>
<dbReference type="Pfam" id="PF13689">
    <property type="entry name" value="DUF4154"/>
    <property type="match status" value="1"/>
</dbReference>
<feature type="chain" id="PRO_5042272766" evidence="1">
    <location>
        <begin position="24"/>
        <end position="170"/>
    </location>
</feature>
<dbReference type="RefSeq" id="WP_301191159.1">
    <property type="nucleotide sequence ID" value="NZ_JAPDPJ010000032.1"/>
</dbReference>
<feature type="signal peptide" evidence="1">
    <location>
        <begin position="1"/>
        <end position="23"/>
    </location>
</feature>
<comment type="caution">
    <text evidence="2">The sequence shown here is derived from an EMBL/GenBank/DDBJ whole genome shotgun (WGS) entry which is preliminary data.</text>
</comment>
<protein>
    <submittedName>
        <fullName evidence="2">YfiR family protein</fullName>
    </submittedName>
</protein>
<name>A0AAE3SGS3_9BACT</name>
<evidence type="ECO:0000256" key="1">
    <source>
        <dbReference type="SAM" id="SignalP"/>
    </source>
</evidence>
<evidence type="ECO:0000313" key="2">
    <source>
        <dbReference type="EMBL" id="MCW3787593.1"/>
    </source>
</evidence>
<dbReference type="AlphaFoldDB" id="A0AAE3SGS3"/>
<gene>
    <name evidence="2" type="ORF">OM075_14050</name>
</gene>
<evidence type="ECO:0000313" key="3">
    <source>
        <dbReference type="Proteomes" id="UP001209229"/>
    </source>
</evidence>
<accession>A0AAE3SGS3</accession>
<reference evidence="2" key="1">
    <citation type="submission" date="2022-10" db="EMBL/GenBank/DDBJ databases">
        <authorList>
            <person name="Yu W.X."/>
        </authorList>
    </citation>
    <scope>NUCLEOTIDE SEQUENCE</scope>
    <source>
        <strain evidence="2">AAT</strain>
    </source>
</reference>
<dbReference type="InterPro" id="IPR025293">
    <property type="entry name" value="YfiR/HmsC-like"/>
</dbReference>
<organism evidence="2 3">
    <name type="scientific">Plebeiibacterium sediminum</name>
    <dbReference type="NCBI Taxonomy" id="2992112"/>
    <lineage>
        <taxon>Bacteria</taxon>
        <taxon>Pseudomonadati</taxon>
        <taxon>Bacteroidota</taxon>
        <taxon>Bacteroidia</taxon>
        <taxon>Marinilabiliales</taxon>
        <taxon>Marinilabiliaceae</taxon>
        <taxon>Plebeiibacterium</taxon>
    </lineage>
</organism>
<proteinExistence type="predicted"/>